<evidence type="ECO:0000313" key="5">
    <source>
        <dbReference type="EMBL" id="CAA9568738.1"/>
    </source>
</evidence>
<name>A0A6J4V502_9BACT</name>
<dbReference type="InterPro" id="IPR036188">
    <property type="entry name" value="FAD/NAD-bd_sf"/>
</dbReference>
<evidence type="ECO:0000256" key="3">
    <source>
        <dbReference type="ARBA" id="ARBA00023002"/>
    </source>
</evidence>
<dbReference type="GO" id="GO:0005737">
    <property type="term" value="C:cytoplasm"/>
    <property type="evidence" value="ECO:0007669"/>
    <property type="project" value="TreeGrafter"/>
</dbReference>
<dbReference type="InterPro" id="IPR006076">
    <property type="entry name" value="FAD-dep_OxRdtase"/>
</dbReference>
<dbReference type="EC" id="1.4.3.19" evidence="5"/>
<dbReference type="GO" id="GO:0009228">
    <property type="term" value="P:thiamine biosynthetic process"/>
    <property type="evidence" value="ECO:0007669"/>
    <property type="project" value="UniProtKB-KW"/>
</dbReference>
<evidence type="ECO:0000259" key="4">
    <source>
        <dbReference type="Pfam" id="PF01266"/>
    </source>
</evidence>
<dbReference type="Pfam" id="PF01266">
    <property type="entry name" value="DAO"/>
    <property type="match status" value="1"/>
</dbReference>
<dbReference type="PANTHER" id="PTHR13847:SF289">
    <property type="entry name" value="GLYCINE OXIDASE"/>
    <property type="match status" value="1"/>
</dbReference>
<proteinExistence type="predicted"/>
<dbReference type="SUPFAM" id="SSF51905">
    <property type="entry name" value="FAD/NAD(P)-binding domain"/>
    <property type="match status" value="1"/>
</dbReference>
<evidence type="ECO:0000256" key="1">
    <source>
        <dbReference type="ARBA" id="ARBA00004948"/>
    </source>
</evidence>
<dbReference type="UniPathway" id="UPA00060"/>
<dbReference type="Gene3D" id="3.50.50.60">
    <property type="entry name" value="FAD/NAD(P)-binding domain"/>
    <property type="match status" value="1"/>
</dbReference>
<dbReference type="InterPro" id="IPR012727">
    <property type="entry name" value="Gly_oxidase_ThiO"/>
</dbReference>
<dbReference type="GO" id="GO:0050660">
    <property type="term" value="F:flavin adenine dinucleotide binding"/>
    <property type="evidence" value="ECO:0007669"/>
    <property type="project" value="InterPro"/>
</dbReference>
<dbReference type="GO" id="GO:0043799">
    <property type="term" value="F:glycine oxidase activity"/>
    <property type="evidence" value="ECO:0007669"/>
    <property type="project" value="UniProtKB-EC"/>
</dbReference>
<keyword evidence="2" id="KW-0784">Thiamine biosynthesis</keyword>
<reference evidence="5" key="1">
    <citation type="submission" date="2020-02" db="EMBL/GenBank/DDBJ databases">
        <authorList>
            <person name="Meier V. D."/>
        </authorList>
    </citation>
    <scope>NUCLEOTIDE SEQUENCE</scope>
    <source>
        <strain evidence="5">AVDCRST_MAG18</strain>
    </source>
</reference>
<dbReference type="EMBL" id="CADCWN010000134">
    <property type="protein sequence ID" value="CAA9568738.1"/>
    <property type="molecule type" value="Genomic_DNA"/>
</dbReference>
<feature type="domain" description="FAD dependent oxidoreductase" evidence="4">
    <location>
        <begin position="6"/>
        <end position="350"/>
    </location>
</feature>
<keyword evidence="3 5" id="KW-0560">Oxidoreductase</keyword>
<dbReference type="PANTHER" id="PTHR13847">
    <property type="entry name" value="SARCOSINE DEHYDROGENASE-RELATED"/>
    <property type="match status" value="1"/>
</dbReference>
<dbReference type="NCBIfam" id="TIGR02352">
    <property type="entry name" value="thiamin_ThiO"/>
    <property type="match status" value="1"/>
</dbReference>
<accession>A0A6J4V502</accession>
<sequence>MGSSPDVLIIGGGIIGCAIGYELAKAGARVTIVERGQLASGASWASAGLISPPKRTPLGDAHARLEARSFNRYPTLLAELWEATGDDVEHNPAGRLSVALTAEEEADLRALIPWQRDLGFTVEWLTGDEARRLVPALSPAIRGGAWCAAASGVRAERLTHALARAAGLRGATIREETPVTGFLTVAGRVGGAQTAEGPLHAGETVIATGAWTAALGALLDLPLPTRPVRGQMLALAGVDPPLAHAVAGAGGFLIPRADGTVIAAATVEEAGFDTRVTPGGLGWLSTLVGTLAPVYAGARVVETWAGLRPATADDRPLMGRAPGHDGLWVAAGHMRDGVLWAPVTGELLAASILNGVPDPVLAPYDPARFARQGAAANA</sequence>
<dbReference type="GO" id="GO:0009229">
    <property type="term" value="P:thiamine diphosphate biosynthetic process"/>
    <property type="evidence" value="ECO:0007669"/>
    <property type="project" value="UniProtKB-UniPathway"/>
</dbReference>
<dbReference type="Gene3D" id="3.30.9.10">
    <property type="entry name" value="D-Amino Acid Oxidase, subunit A, domain 2"/>
    <property type="match status" value="1"/>
</dbReference>
<dbReference type="AlphaFoldDB" id="A0A6J4V502"/>
<comment type="pathway">
    <text evidence="1">Cofactor biosynthesis; thiamine diphosphate biosynthesis.</text>
</comment>
<protein>
    <submittedName>
        <fullName evidence="5">Glycine oxidase ThiO</fullName>
        <ecNumber evidence="5">1.4.3.19</ecNumber>
    </submittedName>
</protein>
<evidence type="ECO:0000256" key="2">
    <source>
        <dbReference type="ARBA" id="ARBA00022977"/>
    </source>
</evidence>
<dbReference type="SUPFAM" id="SSF54373">
    <property type="entry name" value="FAD-linked reductases, C-terminal domain"/>
    <property type="match status" value="1"/>
</dbReference>
<gene>
    <name evidence="5" type="ORF">AVDCRST_MAG18-1734</name>
</gene>
<organism evidence="5">
    <name type="scientific">uncultured Thermomicrobiales bacterium</name>
    <dbReference type="NCBI Taxonomy" id="1645740"/>
    <lineage>
        <taxon>Bacteria</taxon>
        <taxon>Pseudomonadati</taxon>
        <taxon>Thermomicrobiota</taxon>
        <taxon>Thermomicrobia</taxon>
        <taxon>Thermomicrobiales</taxon>
        <taxon>environmental samples</taxon>
    </lineage>
</organism>